<keyword evidence="1" id="KW-0812">Transmembrane</keyword>
<keyword evidence="1" id="KW-1133">Transmembrane helix</keyword>
<accession>A0A7L7KSN4</accession>
<feature type="domain" description="YcxB-like C-terminal" evidence="2">
    <location>
        <begin position="95"/>
        <end position="153"/>
    </location>
</feature>
<keyword evidence="4" id="KW-1185">Reference proteome</keyword>
<evidence type="ECO:0000256" key="1">
    <source>
        <dbReference type="SAM" id="Phobius"/>
    </source>
</evidence>
<evidence type="ECO:0000313" key="3">
    <source>
        <dbReference type="EMBL" id="QMS85753.1"/>
    </source>
</evidence>
<name>A0A7L7KSN4_9MOLU</name>
<dbReference type="RefSeq" id="WP_258877561.1">
    <property type="nucleotide sequence ID" value="NZ_CP048914.1"/>
</dbReference>
<dbReference type="Proteomes" id="UP000514720">
    <property type="component" value="Chromosome"/>
</dbReference>
<protein>
    <submittedName>
        <fullName evidence="3">YcxB family protein</fullName>
    </submittedName>
</protein>
<proteinExistence type="predicted"/>
<dbReference type="Pfam" id="PF14317">
    <property type="entry name" value="YcxB"/>
    <property type="match status" value="1"/>
</dbReference>
<sequence>MEYHFNQHVTREDYIAFLMNHLRMNIFKPTNLIFFTIGIGYLAVAPFITGTQDFTFTFIGLGLVLVMILSILFARYNAGKRYDKNPGNFDMSYTVDDNGFSYNVSGQKIETPWMNFYSASETEDYLYVFVSKDSGSVIVKRDVPNDAIEFIKTKLQEHVNAKKINFLK</sequence>
<dbReference type="EMBL" id="CP048914">
    <property type="protein sequence ID" value="QMS85753.1"/>
    <property type="molecule type" value="Genomic_DNA"/>
</dbReference>
<evidence type="ECO:0000313" key="4">
    <source>
        <dbReference type="Proteomes" id="UP000514720"/>
    </source>
</evidence>
<reference evidence="3 4" key="1">
    <citation type="submission" date="2020-02" db="EMBL/GenBank/DDBJ databases">
        <authorList>
            <person name="Zheng R.K."/>
            <person name="Sun C.M."/>
        </authorList>
    </citation>
    <scope>NUCLEOTIDE SEQUENCE [LARGE SCALE GENOMIC DNA]</scope>
    <source>
        <strain evidence="4">zrk13</strain>
    </source>
</reference>
<feature type="transmembrane region" description="Helical" evidence="1">
    <location>
        <begin position="54"/>
        <end position="74"/>
    </location>
</feature>
<keyword evidence="1" id="KW-0472">Membrane</keyword>
<dbReference type="InterPro" id="IPR025588">
    <property type="entry name" value="YcxB-like_C"/>
</dbReference>
<evidence type="ECO:0000259" key="2">
    <source>
        <dbReference type="Pfam" id="PF14317"/>
    </source>
</evidence>
<organism evidence="3 4">
    <name type="scientific">Candidatus Xianfuyuplasma coldseepsis</name>
    <dbReference type="NCBI Taxonomy" id="2782163"/>
    <lineage>
        <taxon>Bacteria</taxon>
        <taxon>Bacillati</taxon>
        <taxon>Mycoplasmatota</taxon>
        <taxon>Mollicutes</taxon>
        <taxon>Candidatus Izemoplasmatales</taxon>
        <taxon>Candidatus Izemoplasmataceae</taxon>
        <taxon>Candidatus Xianfuyuplasma</taxon>
    </lineage>
</organism>
<dbReference type="AlphaFoldDB" id="A0A7L7KSN4"/>
<dbReference type="KEGG" id="xcl:G4Z02_08350"/>
<feature type="transmembrane region" description="Helical" evidence="1">
    <location>
        <begin position="29"/>
        <end position="48"/>
    </location>
</feature>
<gene>
    <name evidence="3" type="ORF">G4Z02_08350</name>
</gene>